<comment type="caution">
    <text evidence="5">The sequence shown here is derived from an EMBL/GenBank/DDBJ whole genome shotgun (WGS) entry which is preliminary data.</text>
</comment>
<dbReference type="Pfam" id="PF08545">
    <property type="entry name" value="ACP_syn_III"/>
    <property type="match status" value="1"/>
</dbReference>
<dbReference type="GO" id="GO:0006633">
    <property type="term" value="P:fatty acid biosynthetic process"/>
    <property type="evidence" value="ECO:0007669"/>
    <property type="project" value="InterPro"/>
</dbReference>
<dbReference type="GO" id="GO:0004315">
    <property type="term" value="F:3-oxoacyl-[acyl-carrier-protein] synthase activity"/>
    <property type="evidence" value="ECO:0007669"/>
    <property type="project" value="InterPro"/>
</dbReference>
<sequence length="324" mass="34456">MPIGVTGLGSHVPETIIDNATVGRWAGVDPAWVTERTGIIERRYADAATATSDLAAAAARDALAGDERRIEGLIVATCTPDVPQPSTAAILQHKLGLSGVPAFDVNAVCSGFLFGLTVAEGMMLGRFGSGEMLVVGADMFSRIMDRGDRKTVSLFGDGAGAVVLGQVPEGYGIVASRLQTHGEHHDYVVVEAGGTRQALTEETRAAGRHYFRMDGRSVRDYAVQTQRKLIEQVLADAALTLADVDRFVFHQANTRLLESLAREMGIGMDRVALTAPEYGNTAGASIPVTLHASHRVRPLQRGERILMSSVGGGMTAAALLLTWY</sequence>
<dbReference type="PANTHER" id="PTHR34069">
    <property type="entry name" value="3-OXOACYL-[ACYL-CARRIER-PROTEIN] SYNTHASE 3"/>
    <property type="match status" value="1"/>
</dbReference>
<dbReference type="InterPro" id="IPR013747">
    <property type="entry name" value="ACP_syn_III_C"/>
</dbReference>
<dbReference type="OrthoDB" id="9815506at2"/>
<organism evidence="5 6">
    <name type="scientific">Micromonospora lupini str. Lupac 08</name>
    <dbReference type="NCBI Taxonomy" id="1150864"/>
    <lineage>
        <taxon>Bacteria</taxon>
        <taxon>Bacillati</taxon>
        <taxon>Actinomycetota</taxon>
        <taxon>Actinomycetes</taxon>
        <taxon>Micromonosporales</taxon>
        <taxon>Micromonosporaceae</taxon>
        <taxon>Micromonospora</taxon>
    </lineage>
</organism>
<proteinExistence type="predicted"/>
<name>I0KW11_9ACTN</name>
<dbReference type="EMBL" id="CAIE01000009">
    <property type="protein sequence ID" value="CCH15758.1"/>
    <property type="molecule type" value="Genomic_DNA"/>
</dbReference>
<dbReference type="RefSeq" id="WP_007455091.1">
    <property type="nucleotide sequence ID" value="NZ_HF570108.1"/>
</dbReference>
<dbReference type="AlphaFoldDB" id="I0KW11"/>
<dbReference type="InterPro" id="IPR013751">
    <property type="entry name" value="ACP_syn_III_N"/>
</dbReference>
<dbReference type="Proteomes" id="UP000003448">
    <property type="component" value="Unassembled WGS sequence"/>
</dbReference>
<dbReference type="NCBIfam" id="NF006829">
    <property type="entry name" value="PRK09352.1"/>
    <property type="match status" value="1"/>
</dbReference>
<dbReference type="Gene3D" id="3.40.47.10">
    <property type="match status" value="1"/>
</dbReference>
<dbReference type="CDD" id="cd00830">
    <property type="entry name" value="KAS_III"/>
    <property type="match status" value="1"/>
</dbReference>
<feature type="domain" description="Beta-ketoacyl-[acyl-carrier-protein] synthase III N-terminal" evidence="4">
    <location>
        <begin position="103"/>
        <end position="182"/>
    </location>
</feature>
<dbReference type="GO" id="GO:0044550">
    <property type="term" value="P:secondary metabolite biosynthetic process"/>
    <property type="evidence" value="ECO:0007669"/>
    <property type="project" value="TreeGrafter"/>
</dbReference>
<protein>
    <submittedName>
        <fullName evidence="5">3-oxoacyl-(Acyl-carrier-protein) synthase 3</fullName>
        <ecNumber evidence="5">2.3.1.180</ecNumber>
    </submittedName>
</protein>
<evidence type="ECO:0000313" key="6">
    <source>
        <dbReference type="Proteomes" id="UP000003448"/>
    </source>
</evidence>
<keyword evidence="2 5" id="KW-0012">Acyltransferase</keyword>
<dbReference type="InterPro" id="IPR016039">
    <property type="entry name" value="Thiolase-like"/>
</dbReference>
<feature type="domain" description="Beta-ketoacyl-[acyl-carrier-protein] synthase III C-terminal" evidence="3">
    <location>
        <begin position="234"/>
        <end position="323"/>
    </location>
</feature>
<dbReference type="eggNOG" id="COG0332">
    <property type="taxonomic scope" value="Bacteria"/>
</dbReference>
<evidence type="ECO:0000259" key="4">
    <source>
        <dbReference type="Pfam" id="PF08545"/>
    </source>
</evidence>
<dbReference type="EC" id="2.3.1.180" evidence="5"/>
<dbReference type="GO" id="GO:0033818">
    <property type="term" value="F:beta-ketoacyl-acyl-carrier-protein synthase III activity"/>
    <property type="evidence" value="ECO:0007669"/>
    <property type="project" value="UniProtKB-EC"/>
</dbReference>
<evidence type="ECO:0000259" key="3">
    <source>
        <dbReference type="Pfam" id="PF08541"/>
    </source>
</evidence>
<evidence type="ECO:0000313" key="5">
    <source>
        <dbReference type="EMBL" id="CCH15758.1"/>
    </source>
</evidence>
<keyword evidence="6" id="KW-1185">Reference proteome</keyword>
<keyword evidence="1 5" id="KW-0808">Transferase</keyword>
<dbReference type="Pfam" id="PF08541">
    <property type="entry name" value="ACP_syn_III_C"/>
    <property type="match status" value="1"/>
</dbReference>
<reference evidence="6" key="1">
    <citation type="journal article" date="2012" name="J. Bacteriol.">
        <title>Genome Sequence of Micromonospora lupini Lupac 08, Isolated from Root Nodules of Lupinus angustifolius.</title>
        <authorList>
            <person name="Alonso-Vega P."/>
            <person name="Normand P."/>
            <person name="Bacigalupe R."/>
            <person name="Pujic P."/>
            <person name="Lajus A."/>
            <person name="Vallenet D."/>
            <person name="Carro L."/>
            <person name="Coll P."/>
            <person name="Trujillo M.E."/>
        </authorList>
    </citation>
    <scope>NUCLEOTIDE SEQUENCE [LARGE SCALE GENOMIC DNA]</scope>
    <source>
        <strain evidence="6">Lupac 08</strain>
    </source>
</reference>
<dbReference type="PANTHER" id="PTHR34069:SF2">
    <property type="entry name" value="BETA-KETOACYL-[ACYL-CARRIER-PROTEIN] SYNTHASE III"/>
    <property type="match status" value="1"/>
</dbReference>
<evidence type="ECO:0000256" key="1">
    <source>
        <dbReference type="ARBA" id="ARBA00022679"/>
    </source>
</evidence>
<dbReference type="SUPFAM" id="SSF53901">
    <property type="entry name" value="Thiolase-like"/>
    <property type="match status" value="1"/>
</dbReference>
<evidence type="ECO:0000256" key="2">
    <source>
        <dbReference type="ARBA" id="ARBA00023315"/>
    </source>
</evidence>
<dbReference type="STRING" id="1150864.MILUP08_40668"/>
<gene>
    <name evidence="5" type="primary">fabH</name>
    <name evidence="5" type="ORF">MILUP08_40668</name>
</gene>
<accession>I0KW11</accession>